<dbReference type="GO" id="GO:0004713">
    <property type="term" value="F:protein tyrosine kinase activity"/>
    <property type="evidence" value="ECO:0007669"/>
    <property type="project" value="TreeGrafter"/>
</dbReference>
<evidence type="ECO:0000256" key="1">
    <source>
        <dbReference type="ARBA" id="ARBA00004651"/>
    </source>
</evidence>
<dbReference type="PANTHER" id="PTHR32309">
    <property type="entry name" value="TYROSINE-PROTEIN KINASE"/>
    <property type="match status" value="1"/>
</dbReference>
<evidence type="ECO:0000259" key="7">
    <source>
        <dbReference type="Pfam" id="PF02706"/>
    </source>
</evidence>
<dbReference type="AlphaFoldDB" id="A0A7Y0DUS7"/>
<dbReference type="Proteomes" id="UP000570493">
    <property type="component" value="Unassembled WGS sequence"/>
</dbReference>
<dbReference type="Pfam" id="PF02706">
    <property type="entry name" value="Wzz"/>
    <property type="match status" value="1"/>
</dbReference>
<organism evidence="8 9">
    <name type="scientific">Pseudoalteromonas arctica</name>
    <dbReference type="NCBI Taxonomy" id="394751"/>
    <lineage>
        <taxon>Bacteria</taxon>
        <taxon>Pseudomonadati</taxon>
        <taxon>Pseudomonadota</taxon>
        <taxon>Gammaproteobacteria</taxon>
        <taxon>Alteromonadales</taxon>
        <taxon>Pseudoalteromonadaceae</taxon>
        <taxon>Pseudoalteromonas</taxon>
    </lineage>
</organism>
<feature type="transmembrane region" description="Helical" evidence="6">
    <location>
        <begin position="275"/>
        <end position="298"/>
    </location>
</feature>
<evidence type="ECO:0000256" key="5">
    <source>
        <dbReference type="ARBA" id="ARBA00023136"/>
    </source>
</evidence>
<keyword evidence="4 6" id="KW-1133">Transmembrane helix</keyword>
<evidence type="ECO:0000256" key="2">
    <source>
        <dbReference type="ARBA" id="ARBA00022475"/>
    </source>
</evidence>
<evidence type="ECO:0000256" key="3">
    <source>
        <dbReference type="ARBA" id="ARBA00022692"/>
    </source>
</evidence>
<feature type="transmembrane region" description="Helical" evidence="6">
    <location>
        <begin position="22"/>
        <end position="42"/>
    </location>
</feature>
<dbReference type="RefSeq" id="WP_169020962.1">
    <property type="nucleotide sequence ID" value="NZ_JABBMT010000027.1"/>
</dbReference>
<reference evidence="8" key="1">
    <citation type="submission" date="2020-04" db="EMBL/GenBank/DDBJ databases">
        <title>Genome Sequencing for Pseudoaltermonas arctica.</title>
        <authorList>
            <person name="Elkins N.S."/>
        </authorList>
    </citation>
    <scope>NUCLEOTIDE SEQUENCE [LARGE SCALE GENOMIC DNA]</scope>
    <source>
        <strain evidence="8">NEC-BIFX-2020_0012</strain>
    </source>
</reference>
<accession>A0A7Y0DUS7</accession>
<comment type="subcellular location">
    <subcellularLocation>
        <location evidence="1">Cell membrane</location>
        <topology evidence="1">Multi-pass membrane protein</topology>
    </subcellularLocation>
</comment>
<feature type="domain" description="Polysaccharide chain length determinant N-terminal" evidence="7">
    <location>
        <begin position="7"/>
        <end position="106"/>
    </location>
</feature>
<gene>
    <name evidence="8" type="ORF">HHO47_14635</name>
</gene>
<evidence type="ECO:0000313" key="9">
    <source>
        <dbReference type="Proteomes" id="UP000570493"/>
    </source>
</evidence>
<comment type="caution">
    <text evidence="8">The sequence shown here is derived from an EMBL/GenBank/DDBJ whole genome shotgun (WGS) entry which is preliminary data.</text>
</comment>
<proteinExistence type="predicted"/>
<dbReference type="PANTHER" id="PTHR32309:SF13">
    <property type="entry name" value="FERRIC ENTEROBACTIN TRANSPORT PROTEIN FEPE"/>
    <property type="match status" value="1"/>
</dbReference>
<evidence type="ECO:0000313" key="8">
    <source>
        <dbReference type="EMBL" id="NMM42019.1"/>
    </source>
</evidence>
<dbReference type="GO" id="GO:0005886">
    <property type="term" value="C:plasma membrane"/>
    <property type="evidence" value="ECO:0007669"/>
    <property type="project" value="UniProtKB-SubCell"/>
</dbReference>
<dbReference type="EMBL" id="JABBMT010000027">
    <property type="protein sequence ID" value="NMM42019.1"/>
    <property type="molecule type" value="Genomic_DNA"/>
</dbReference>
<protein>
    <recommendedName>
        <fullName evidence="7">Polysaccharide chain length determinant N-terminal domain-containing protein</fullName>
    </recommendedName>
</protein>
<keyword evidence="9" id="KW-1185">Reference proteome</keyword>
<evidence type="ECO:0000256" key="6">
    <source>
        <dbReference type="SAM" id="Phobius"/>
    </source>
</evidence>
<dbReference type="InterPro" id="IPR050445">
    <property type="entry name" value="Bact_polysacc_biosynth/exp"/>
</dbReference>
<keyword evidence="5 6" id="KW-0472">Membrane</keyword>
<dbReference type="InterPro" id="IPR003856">
    <property type="entry name" value="LPS_length_determ_N"/>
</dbReference>
<evidence type="ECO:0000256" key="4">
    <source>
        <dbReference type="ARBA" id="ARBA00022989"/>
    </source>
</evidence>
<keyword evidence="3 6" id="KW-0812">Transmembrane</keyword>
<keyword evidence="2" id="KW-1003">Cell membrane</keyword>
<name>A0A7Y0DUS7_9GAMM</name>
<sequence length="299" mass="33905">MVNKSHEITVGDFFKRLFNDKWLVVLITGLVSIAFVILALYLPNKYKSDVLLMPIVEQDTNLAGLGSQLGSLASIAGIDLGGQSDKTDLAIATLKSRTFLMNFINENQLKVELLGVKSWDYATNQYIYDDEVYDHVNNKWVRESSTIKQAEPSLLEAYIYFMEELLEVDKDKETGFVRITIKHVSAQFAERVATQLIISIDEKLRADAANETERSIEFLKEAIKESDNSDLKILLYNLIDQEVQKKMLTKVKENYAFKVIDKAVIAEEKYSPRRALLCIFGFILGGGISCIVVFIRALR</sequence>